<evidence type="ECO:0000256" key="1">
    <source>
        <dbReference type="SAM" id="Phobius"/>
    </source>
</evidence>
<keyword evidence="1" id="KW-0812">Transmembrane</keyword>
<gene>
    <name evidence="2" type="ORF">LMG28688_02169</name>
</gene>
<proteinExistence type="predicted"/>
<feature type="transmembrane region" description="Helical" evidence="1">
    <location>
        <begin position="50"/>
        <end position="68"/>
    </location>
</feature>
<dbReference type="EMBL" id="CADIKL010000008">
    <property type="protein sequence ID" value="CAB3785985.1"/>
    <property type="molecule type" value="Genomic_DNA"/>
</dbReference>
<dbReference type="AlphaFoldDB" id="A0A6J5FRM8"/>
<evidence type="ECO:0000313" key="2">
    <source>
        <dbReference type="EMBL" id="CAB3785985.1"/>
    </source>
</evidence>
<organism evidence="2 3">
    <name type="scientific">Paraburkholderia caffeinitolerans</name>
    <dbReference type="NCBI Taxonomy" id="1723730"/>
    <lineage>
        <taxon>Bacteria</taxon>
        <taxon>Pseudomonadati</taxon>
        <taxon>Pseudomonadota</taxon>
        <taxon>Betaproteobacteria</taxon>
        <taxon>Burkholderiales</taxon>
        <taxon>Burkholderiaceae</taxon>
        <taxon>Paraburkholderia</taxon>
    </lineage>
</organism>
<keyword evidence="1" id="KW-0472">Membrane</keyword>
<evidence type="ECO:0000313" key="3">
    <source>
        <dbReference type="Proteomes" id="UP000494119"/>
    </source>
</evidence>
<accession>A0A6J5FRM8</accession>
<keyword evidence="1" id="KW-1133">Transmembrane helix</keyword>
<name>A0A6J5FRM8_9BURK</name>
<dbReference type="Proteomes" id="UP000494119">
    <property type="component" value="Unassembled WGS sequence"/>
</dbReference>
<keyword evidence="3" id="KW-1185">Reference proteome</keyword>
<protein>
    <submittedName>
        <fullName evidence="2">Uncharacterized protein</fullName>
    </submittedName>
</protein>
<feature type="transmembrane region" description="Helical" evidence="1">
    <location>
        <begin position="17"/>
        <end position="38"/>
    </location>
</feature>
<reference evidence="2 3" key="1">
    <citation type="submission" date="2020-04" db="EMBL/GenBank/DDBJ databases">
        <authorList>
            <person name="De Canck E."/>
        </authorList>
    </citation>
    <scope>NUCLEOTIDE SEQUENCE [LARGE SCALE GENOMIC DNA]</scope>
    <source>
        <strain evidence="2 3">LMG 28688</strain>
    </source>
</reference>
<sequence length="83" mass="9251">MKPLPSAPFFARLRADLFVIALVTMFIQAAVFVAMVVLRVPEISFATPEFRLGVVGIAIATVFAVRWIERRAAHDAIETHSPW</sequence>